<gene>
    <name evidence="1" type="ORF">KPL71_020261</name>
</gene>
<dbReference type="Proteomes" id="UP000829398">
    <property type="component" value="Chromosome 7"/>
</dbReference>
<accession>A0ACB8J5Y4</accession>
<sequence length="304" mass="34115">MADWNDKSIKLGDYKFFLILLSHTLITSVDGRGVDQFMKNRELPMHKGTVKTIESDDGDVIGCVDIRKQPAFNHPLLKNHTVQNPLTNFGELSIAQIWVLAGDGNELNSLEAGWMVNNGEKKTRLFIYWTSDGYQSTGCYNLDCPGFVQTNKNIALGGSIEPVSKERLTALILFFFFDQFNNNDGNWWLQVQDQLVGYWPSSIFTHLAGTSDAISWGGEIVNNQPNGHHTSTQMGSGHFPNEAYGKASYFTKLGYFDEGNNVKDPENLEPFVTRPPCYDLRTGKDNKFGVFFYFGGPGYSTNCQ</sequence>
<evidence type="ECO:0000313" key="2">
    <source>
        <dbReference type="Proteomes" id="UP000829398"/>
    </source>
</evidence>
<name>A0ACB8J5Y4_CITSI</name>
<evidence type="ECO:0000313" key="1">
    <source>
        <dbReference type="EMBL" id="KAH9713152.1"/>
    </source>
</evidence>
<proteinExistence type="predicted"/>
<organism evidence="1 2">
    <name type="scientific">Citrus sinensis</name>
    <name type="common">Sweet orange</name>
    <name type="synonym">Citrus aurantium var. sinensis</name>
    <dbReference type="NCBI Taxonomy" id="2711"/>
    <lineage>
        <taxon>Eukaryota</taxon>
        <taxon>Viridiplantae</taxon>
        <taxon>Streptophyta</taxon>
        <taxon>Embryophyta</taxon>
        <taxon>Tracheophyta</taxon>
        <taxon>Spermatophyta</taxon>
        <taxon>Magnoliopsida</taxon>
        <taxon>eudicotyledons</taxon>
        <taxon>Gunneridae</taxon>
        <taxon>Pentapetalae</taxon>
        <taxon>rosids</taxon>
        <taxon>malvids</taxon>
        <taxon>Sapindales</taxon>
        <taxon>Rutaceae</taxon>
        <taxon>Aurantioideae</taxon>
        <taxon>Citrus</taxon>
    </lineage>
</organism>
<keyword evidence="2" id="KW-1185">Reference proteome</keyword>
<dbReference type="EMBL" id="CM039176">
    <property type="protein sequence ID" value="KAH9713152.1"/>
    <property type="molecule type" value="Genomic_DNA"/>
</dbReference>
<comment type="caution">
    <text evidence="1">The sequence shown here is derived from an EMBL/GenBank/DDBJ whole genome shotgun (WGS) entry which is preliminary data.</text>
</comment>
<protein>
    <submittedName>
        <fullName evidence="1">NEP-interacting protein 1</fullName>
    </submittedName>
</protein>
<reference evidence="2" key="1">
    <citation type="journal article" date="2023" name="Hortic. Res.">
        <title>A chromosome-level phased genome enabling allele-level studies in sweet orange: a case study on citrus Huanglongbing tolerance.</title>
        <authorList>
            <person name="Wu B."/>
            <person name="Yu Q."/>
            <person name="Deng Z."/>
            <person name="Duan Y."/>
            <person name="Luo F."/>
            <person name="Gmitter F. Jr."/>
        </authorList>
    </citation>
    <scope>NUCLEOTIDE SEQUENCE [LARGE SCALE GENOMIC DNA]</scope>
    <source>
        <strain evidence="2">cv. Valencia</strain>
    </source>
</reference>